<dbReference type="PATRIC" id="fig|1128398.3.peg.2950"/>
<sequence length="284" mass="32408">MIEVFNEINRWLLGEDKHITILEKTLKIAIILICVKIITKISYVMIDKFFKRQQNLKIGIEERKANTLAIILKSLCKYIFYFIALIPILDQFGIETKSILATAGVGGLAIGFGAQSLVKDVITGFFILFEDYFSVGDYIQTGEYEGVVEEIGIRSTRIRDFSGDLHIMPNGKIEIVTNRSRGDMRALVEVRINYEEDIDKALRVLERVAQSMSNEETIVSGPKVLGVTSLTKEGITLSMMAMTRPMEQWQVERNLRKAIKEEFQKHGISINDRRKVVLERDDLL</sequence>
<keyword evidence="6 7" id="KW-0472">Membrane</keyword>
<proteinExistence type="inferred from homology"/>
<dbReference type="Proteomes" id="UP000006094">
    <property type="component" value="Chromosome"/>
</dbReference>
<dbReference type="InterPro" id="IPR010920">
    <property type="entry name" value="LSM_dom_sf"/>
</dbReference>
<dbReference type="InterPro" id="IPR023408">
    <property type="entry name" value="MscS_beta-dom_sf"/>
</dbReference>
<name>K0B1I2_GOTA9</name>
<keyword evidence="5 7" id="KW-1133">Transmembrane helix</keyword>
<evidence type="ECO:0000256" key="3">
    <source>
        <dbReference type="ARBA" id="ARBA00022475"/>
    </source>
</evidence>
<dbReference type="Pfam" id="PF21088">
    <property type="entry name" value="MS_channel_1st"/>
    <property type="match status" value="1"/>
</dbReference>
<feature type="domain" description="Mechanosensitive ion channel transmembrane helices 2/3" evidence="10">
    <location>
        <begin position="77"/>
        <end position="115"/>
    </location>
</feature>
<dbReference type="AlphaFoldDB" id="K0B1I2"/>
<dbReference type="STRING" id="1128398.Curi_c28610"/>
<dbReference type="SUPFAM" id="SSF82861">
    <property type="entry name" value="Mechanosensitive channel protein MscS (YggB), transmembrane region"/>
    <property type="match status" value="1"/>
</dbReference>
<dbReference type="EMBL" id="CP003326">
    <property type="protein sequence ID" value="AFS79848.1"/>
    <property type="molecule type" value="Genomic_DNA"/>
</dbReference>
<keyword evidence="12" id="KW-1185">Reference proteome</keyword>
<comment type="subcellular location">
    <subcellularLocation>
        <location evidence="1">Cell membrane</location>
        <topology evidence="1">Multi-pass membrane protein</topology>
    </subcellularLocation>
</comment>
<feature type="transmembrane region" description="Helical" evidence="7">
    <location>
        <begin position="67"/>
        <end position="89"/>
    </location>
</feature>
<dbReference type="PANTHER" id="PTHR30460:SF0">
    <property type="entry name" value="MODERATE CONDUCTANCE MECHANOSENSITIVE CHANNEL YBIO"/>
    <property type="match status" value="1"/>
</dbReference>
<evidence type="ECO:0000259" key="10">
    <source>
        <dbReference type="Pfam" id="PF21088"/>
    </source>
</evidence>
<evidence type="ECO:0000256" key="5">
    <source>
        <dbReference type="ARBA" id="ARBA00022989"/>
    </source>
</evidence>
<dbReference type="Pfam" id="PF21082">
    <property type="entry name" value="MS_channel_3rd"/>
    <property type="match status" value="1"/>
</dbReference>
<dbReference type="InterPro" id="IPR049142">
    <property type="entry name" value="MS_channel_1st"/>
</dbReference>
<dbReference type="Gene3D" id="3.30.70.100">
    <property type="match status" value="1"/>
</dbReference>
<evidence type="ECO:0000256" key="4">
    <source>
        <dbReference type="ARBA" id="ARBA00022692"/>
    </source>
</evidence>
<evidence type="ECO:0000256" key="7">
    <source>
        <dbReference type="SAM" id="Phobius"/>
    </source>
</evidence>
<dbReference type="InterPro" id="IPR011014">
    <property type="entry name" value="MscS_channel_TM-2"/>
</dbReference>
<reference evidence="11 12" key="1">
    <citation type="journal article" date="2012" name="PLoS ONE">
        <title>The purine-utilizing bacterium Clostridium acidurici 9a: a genome-guided metabolic reconsideration.</title>
        <authorList>
            <person name="Hartwich K."/>
            <person name="Poehlein A."/>
            <person name="Daniel R."/>
        </authorList>
    </citation>
    <scope>NUCLEOTIDE SEQUENCE [LARGE SCALE GENOMIC DNA]</scope>
    <source>
        <strain evidence="12">ATCC 7906 / DSM 604 / BCRC 14475 / CIP 104303 / KCTC 5404 / NCIMB 10678 / 9a</strain>
    </source>
</reference>
<dbReference type="FunFam" id="2.30.30.60:FF:000001">
    <property type="entry name" value="MscS Mechanosensitive ion channel"/>
    <property type="match status" value="1"/>
</dbReference>
<keyword evidence="3" id="KW-1003">Cell membrane</keyword>
<dbReference type="InterPro" id="IPR011066">
    <property type="entry name" value="MscS_channel_C_sf"/>
</dbReference>
<accession>K0B1I2</accession>
<dbReference type="FunFam" id="1.10.287.1260:FF:000005">
    <property type="entry name" value="Mechanosensitive ion channel family protein"/>
    <property type="match status" value="1"/>
</dbReference>
<dbReference type="KEGG" id="cad:Curi_c28610"/>
<dbReference type="HOGENOM" id="CLU_037945_8_2_9"/>
<organism evidence="11 12">
    <name type="scientific">Gottschalkia acidurici (strain ATCC 7906 / DSM 604 / BCRC 14475 / CIP 104303 / KCTC 5404 / NCIMB 10678 / 9a)</name>
    <name type="common">Clostridium acidurici</name>
    <dbReference type="NCBI Taxonomy" id="1128398"/>
    <lineage>
        <taxon>Bacteria</taxon>
        <taxon>Bacillati</taxon>
        <taxon>Bacillota</taxon>
        <taxon>Tissierellia</taxon>
        <taxon>Tissierellales</taxon>
        <taxon>Gottschalkiaceae</taxon>
        <taxon>Gottschalkia</taxon>
    </lineage>
</organism>
<dbReference type="GO" id="GO:0005886">
    <property type="term" value="C:plasma membrane"/>
    <property type="evidence" value="ECO:0007669"/>
    <property type="project" value="UniProtKB-SubCell"/>
</dbReference>
<dbReference type="InterPro" id="IPR049278">
    <property type="entry name" value="MS_channel_C"/>
</dbReference>
<evidence type="ECO:0000313" key="11">
    <source>
        <dbReference type="EMBL" id="AFS79848.1"/>
    </source>
</evidence>
<feature type="domain" description="Mechanosensitive ion channel MscS C-terminal" evidence="9">
    <location>
        <begin position="188"/>
        <end position="270"/>
    </location>
</feature>
<evidence type="ECO:0000313" key="12">
    <source>
        <dbReference type="Proteomes" id="UP000006094"/>
    </source>
</evidence>
<dbReference type="SUPFAM" id="SSF50182">
    <property type="entry name" value="Sm-like ribonucleoproteins"/>
    <property type="match status" value="1"/>
</dbReference>
<feature type="transmembrane region" description="Helical" evidence="7">
    <location>
        <begin position="28"/>
        <end position="46"/>
    </location>
</feature>
<dbReference type="Gene3D" id="1.10.287.1260">
    <property type="match status" value="1"/>
</dbReference>
<evidence type="ECO:0000259" key="9">
    <source>
        <dbReference type="Pfam" id="PF21082"/>
    </source>
</evidence>
<dbReference type="Pfam" id="PF00924">
    <property type="entry name" value="MS_channel_2nd"/>
    <property type="match status" value="1"/>
</dbReference>
<gene>
    <name evidence="11" type="primary">mscS</name>
    <name evidence="11" type="ordered locus">Curi_c28610</name>
</gene>
<dbReference type="PANTHER" id="PTHR30460">
    <property type="entry name" value="MODERATE CONDUCTANCE MECHANOSENSITIVE CHANNEL YBIO"/>
    <property type="match status" value="1"/>
</dbReference>
<dbReference type="InterPro" id="IPR045276">
    <property type="entry name" value="YbiO_bact"/>
</dbReference>
<dbReference type="InterPro" id="IPR006685">
    <property type="entry name" value="MscS_channel_2nd"/>
</dbReference>
<dbReference type="eggNOG" id="COG0668">
    <property type="taxonomic scope" value="Bacteria"/>
</dbReference>
<evidence type="ECO:0000256" key="1">
    <source>
        <dbReference type="ARBA" id="ARBA00004651"/>
    </source>
</evidence>
<feature type="domain" description="Mechanosensitive ion channel MscS" evidence="8">
    <location>
        <begin position="117"/>
        <end position="180"/>
    </location>
</feature>
<evidence type="ECO:0000256" key="2">
    <source>
        <dbReference type="ARBA" id="ARBA00008017"/>
    </source>
</evidence>
<evidence type="ECO:0000256" key="6">
    <source>
        <dbReference type="ARBA" id="ARBA00023136"/>
    </source>
</evidence>
<dbReference type="Gene3D" id="2.30.30.60">
    <property type="match status" value="1"/>
</dbReference>
<evidence type="ECO:0000259" key="8">
    <source>
        <dbReference type="Pfam" id="PF00924"/>
    </source>
</evidence>
<dbReference type="GO" id="GO:0008381">
    <property type="term" value="F:mechanosensitive monoatomic ion channel activity"/>
    <property type="evidence" value="ECO:0007669"/>
    <property type="project" value="InterPro"/>
</dbReference>
<dbReference type="SUPFAM" id="SSF82689">
    <property type="entry name" value="Mechanosensitive channel protein MscS (YggB), C-terminal domain"/>
    <property type="match status" value="1"/>
</dbReference>
<dbReference type="RefSeq" id="WP_014968982.1">
    <property type="nucleotide sequence ID" value="NC_018664.1"/>
</dbReference>
<protein>
    <submittedName>
        <fullName evidence="11">Mechanosensitive ion channel</fullName>
    </submittedName>
</protein>
<comment type="similarity">
    <text evidence="2">Belongs to the MscS (TC 1.A.23) family.</text>
</comment>
<keyword evidence="4 7" id="KW-0812">Transmembrane</keyword>